<evidence type="ECO:0000259" key="5">
    <source>
        <dbReference type="PROSITE" id="PS50830"/>
    </source>
</evidence>
<reference evidence="6 7" key="1">
    <citation type="submission" date="2020-08" db="EMBL/GenBank/DDBJ databases">
        <title>Genomic Encyclopedia of Type Strains, Phase IV (KMG-IV): sequencing the most valuable type-strain genomes for metagenomic binning, comparative biology and taxonomic classification.</title>
        <authorList>
            <person name="Goeker M."/>
        </authorList>
    </citation>
    <scope>NUCLEOTIDE SEQUENCE [LARGE SCALE GENOMIC DNA]</scope>
    <source>
        <strain evidence="6 7">DSM 19163</strain>
    </source>
</reference>
<name>A0A9Q2HE92_9STAP</name>
<evidence type="ECO:0000256" key="4">
    <source>
        <dbReference type="SAM" id="Phobius"/>
    </source>
</evidence>
<keyword evidence="4" id="KW-1133">Transmembrane helix</keyword>
<evidence type="ECO:0000256" key="1">
    <source>
        <dbReference type="ARBA" id="ARBA00022722"/>
    </source>
</evidence>
<dbReference type="Pfam" id="PF00565">
    <property type="entry name" value="SNase"/>
    <property type="match status" value="1"/>
</dbReference>
<evidence type="ECO:0000256" key="2">
    <source>
        <dbReference type="ARBA" id="ARBA00022759"/>
    </source>
</evidence>
<dbReference type="Gene3D" id="2.40.50.90">
    <property type="match status" value="1"/>
</dbReference>
<evidence type="ECO:0000313" key="7">
    <source>
        <dbReference type="Proteomes" id="UP000579136"/>
    </source>
</evidence>
<dbReference type="PANTHER" id="PTHR12302">
    <property type="entry name" value="EBNA2 BINDING PROTEIN P100"/>
    <property type="match status" value="1"/>
</dbReference>
<organism evidence="6 7">
    <name type="scientific">Nosocomiicoccus ampullae</name>
    <dbReference type="NCBI Taxonomy" id="489910"/>
    <lineage>
        <taxon>Bacteria</taxon>
        <taxon>Bacillati</taxon>
        <taxon>Bacillota</taxon>
        <taxon>Bacilli</taxon>
        <taxon>Bacillales</taxon>
        <taxon>Staphylococcaceae</taxon>
        <taxon>Nosocomiicoccus</taxon>
    </lineage>
</organism>
<evidence type="ECO:0000313" key="6">
    <source>
        <dbReference type="EMBL" id="MBB5175178.1"/>
    </source>
</evidence>
<keyword evidence="4" id="KW-0472">Membrane</keyword>
<keyword evidence="1" id="KW-0540">Nuclease</keyword>
<dbReference type="AlphaFoldDB" id="A0A9Q2HE92"/>
<keyword evidence="2" id="KW-0255">Endonuclease</keyword>
<feature type="transmembrane region" description="Helical" evidence="4">
    <location>
        <begin position="21"/>
        <end position="43"/>
    </location>
</feature>
<accession>A0A9Q2HE92</accession>
<dbReference type="PROSITE" id="PS50830">
    <property type="entry name" value="TNASE_3"/>
    <property type="match status" value="1"/>
</dbReference>
<evidence type="ECO:0000256" key="3">
    <source>
        <dbReference type="ARBA" id="ARBA00022801"/>
    </source>
</evidence>
<sequence>MKKNFNMNDFYKPGKDPFKKFRKMGLPGLLITFVILLIIYFTYEEPKIVENGVDINDVESLVKYEVTVDYHIDGDTTRFYFNDESYSFRYLLIDTPEIGRKNGEKDEPFAREALHRVEELLDNAEHVYVMFDQSPTDKYDRYLVYVFADDTMVNEQLVKEGLAEVKYVYEPNTTYENKMKQAENEAKNKKAGMWNNN</sequence>
<dbReference type="EMBL" id="JACHHF010000001">
    <property type="protein sequence ID" value="MBB5175178.1"/>
    <property type="molecule type" value="Genomic_DNA"/>
</dbReference>
<dbReference type="SUPFAM" id="SSF50199">
    <property type="entry name" value="Staphylococcal nuclease"/>
    <property type="match status" value="1"/>
</dbReference>
<dbReference type="Proteomes" id="UP000579136">
    <property type="component" value="Unassembled WGS sequence"/>
</dbReference>
<dbReference type="InterPro" id="IPR016071">
    <property type="entry name" value="Staphylococal_nuclease_OB-fold"/>
</dbReference>
<proteinExistence type="predicted"/>
<gene>
    <name evidence="6" type="ORF">HNQ45_000036</name>
</gene>
<dbReference type="SMART" id="SM00318">
    <property type="entry name" value="SNc"/>
    <property type="match status" value="1"/>
</dbReference>
<keyword evidence="7" id="KW-1185">Reference proteome</keyword>
<dbReference type="GO" id="GO:1990599">
    <property type="term" value="F:3' overhang single-stranded DNA endodeoxyribonuclease activity"/>
    <property type="evidence" value="ECO:0007669"/>
    <property type="project" value="UniProtKB-EC"/>
</dbReference>
<keyword evidence="3 6" id="KW-0378">Hydrolase</keyword>
<keyword evidence="4" id="KW-0812">Transmembrane</keyword>
<feature type="domain" description="TNase-like" evidence="5">
    <location>
        <begin position="62"/>
        <end position="196"/>
    </location>
</feature>
<protein>
    <submittedName>
        <fullName evidence="6">Micrococcal nuclease</fullName>
        <ecNumber evidence="6">3.1.31.1</ecNumber>
    </submittedName>
</protein>
<dbReference type="PANTHER" id="PTHR12302:SF3">
    <property type="entry name" value="SERINE_THREONINE-PROTEIN KINASE 31"/>
    <property type="match status" value="1"/>
</dbReference>
<comment type="caution">
    <text evidence="6">The sequence shown here is derived from an EMBL/GenBank/DDBJ whole genome shotgun (WGS) entry which is preliminary data.</text>
</comment>
<dbReference type="RefSeq" id="WP_183672615.1">
    <property type="nucleotide sequence ID" value="NZ_CBCRYX010000011.1"/>
</dbReference>
<dbReference type="InterPro" id="IPR035437">
    <property type="entry name" value="SNase_OB-fold_sf"/>
</dbReference>
<dbReference type="EC" id="3.1.31.1" evidence="6"/>